<proteinExistence type="predicted"/>
<gene>
    <name evidence="1" type="ORF">AVEN_219851_1</name>
</gene>
<protein>
    <submittedName>
        <fullName evidence="1">Uncharacterized protein</fullName>
    </submittedName>
</protein>
<comment type="caution">
    <text evidence="1">The sequence shown here is derived from an EMBL/GenBank/DDBJ whole genome shotgun (WGS) entry which is preliminary data.</text>
</comment>
<evidence type="ECO:0000313" key="1">
    <source>
        <dbReference type="EMBL" id="GBM08206.1"/>
    </source>
</evidence>
<feature type="non-terminal residue" evidence="1">
    <location>
        <position position="1"/>
    </location>
</feature>
<dbReference type="Proteomes" id="UP000499080">
    <property type="component" value="Unassembled WGS sequence"/>
</dbReference>
<name>A0A4Y2CW87_ARAVE</name>
<evidence type="ECO:0000313" key="2">
    <source>
        <dbReference type="Proteomes" id="UP000499080"/>
    </source>
</evidence>
<sequence>RVSVIISPIKRIRNIVKDRRIETEESSCSSEAKRYKDFESSSVTIIQNDSKNIFPYSKDIARRDYSSTEHSASLSSSISMLPDEQVITLDSTNEENASNDCVTTPSSHLSLLLACF</sequence>
<dbReference type="AlphaFoldDB" id="A0A4Y2CW87"/>
<keyword evidence="2" id="KW-1185">Reference proteome</keyword>
<organism evidence="1 2">
    <name type="scientific">Araneus ventricosus</name>
    <name type="common">Orbweaver spider</name>
    <name type="synonym">Epeira ventricosa</name>
    <dbReference type="NCBI Taxonomy" id="182803"/>
    <lineage>
        <taxon>Eukaryota</taxon>
        <taxon>Metazoa</taxon>
        <taxon>Ecdysozoa</taxon>
        <taxon>Arthropoda</taxon>
        <taxon>Chelicerata</taxon>
        <taxon>Arachnida</taxon>
        <taxon>Araneae</taxon>
        <taxon>Araneomorphae</taxon>
        <taxon>Entelegynae</taxon>
        <taxon>Araneoidea</taxon>
        <taxon>Araneidae</taxon>
        <taxon>Araneus</taxon>
    </lineage>
</organism>
<reference evidence="1 2" key="1">
    <citation type="journal article" date="2019" name="Sci. Rep.">
        <title>Orb-weaving spider Araneus ventricosus genome elucidates the spidroin gene catalogue.</title>
        <authorList>
            <person name="Kono N."/>
            <person name="Nakamura H."/>
            <person name="Ohtoshi R."/>
            <person name="Moran D.A.P."/>
            <person name="Shinohara A."/>
            <person name="Yoshida Y."/>
            <person name="Fujiwara M."/>
            <person name="Mori M."/>
            <person name="Tomita M."/>
            <person name="Arakawa K."/>
        </authorList>
    </citation>
    <scope>NUCLEOTIDE SEQUENCE [LARGE SCALE GENOMIC DNA]</scope>
</reference>
<dbReference type="EMBL" id="BGPR01240605">
    <property type="protein sequence ID" value="GBM08206.1"/>
    <property type="molecule type" value="Genomic_DNA"/>
</dbReference>
<accession>A0A4Y2CW87</accession>